<dbReference type="PROSITE" id="PS00584">
    <property type="entry name" value="PFKB_KINASES_2"/>
    <property type="match status" value="1"/>
</dbReference>
<dbReference type="PANTHER" id="PTHR43320:SF3">
    <property type="entry name" value="CARBOHYDRATE KINASE PFKB DOMAIN-CONTAINING PROTEIN"/>
    <property type="match status" value="1"/>
</dbReference>
<dbReference type="InterPro" id="IPR052700">
    <property type="entry name" value="Carb_kinase_PfkB-like"/>
</dbReference>
<evidence type="ECO:0000313" key="7">
    <source>
        <dbReference type="Proteomes" id="UP000292958"/>
    </source>
</evidence>
<dbReference type="InterPro" id="IPR002173">
    <property type="entry name" value="Carboh/pur_kinase_PfkB_CS"/>
</dbReference>
<name>A0A4Q7YTM1_9BACT</name>
<keyword evidence="3 4" id="KW-0418">Kinase</keyword>
<feature type="domain" description="Carbohydrate kinase PfkB" evidence="5">
    <location>
        <begin position="6"/>
        <end position="295"/>
    </location>
</feature>
<protein>
    <submittedName>
        <fullName evidence="6">Sugar/nucleoside kinase (Ribokinase family)</fullName>
    </submittedName>
</protein>
<dbReference type="InterPro" id="IPR029056">
    <property type="entry name" value="Ribokinase-like"/>
</dbReference>
<dbReference type="InterPro" id="IPR011611">
    <property type="entry name" value="PfkB_dom"/>
</dbReference>
<keyword evidence="7" id="KW-1185">Reference proteome</keyword>
<gene>
    <name evidence="6" type="ORF">BDD14_1700</name>
</gene>
<dbReference type="RefSeq" id="WP_130418344.1">
    <property type="nucleotide sequence ID" value="NZ_SHKW01000001.1"/>
</dbReference>
<dbReference type="Pfam" id="PF00294">
    <property type="entry name" value="PfkB"/>
    <property type="match status" value="1"/>
</dbReference>
<reference evidence="6 7" key="1">
    <citation type="submission" date="2019-02" db="EMBL/GenBank/DDBJ databases">
        <title>Genomic Encyclopedia of Archaeal and Bacterial Type Strains, Phase II (KMG-II): from individual species to whole genera.</title>
        <authorList>
            <person name="Goeker M."/>
        </authorList>
    </citation>
    <scope>NUCLEOTIDE SEQUENCE [LARGE SCALE GENOMIC DNA]</scope>
    <source>
        <strain evidence="6 7">DSM 18101</strain>
    </source>
</reference>
<evidence type="ECO:0000256" key="2">
    <source>
        <dbReference type="ARBA" id="ARBA00022679"/>
    </source>
</evidence>
<dbReference type="PANTHER" id="PTHR43320">
    <property type="entry name" value="SUGAR KINASE"/>
    <property type="match status" value="1"/>
</dbReference>
<dbReference type="InterPro" id="IPR002139">
    <property type="entry name" value="Ribo/fructo_kinase"/>
</dbReference>
<dbReference type="OrthoDB" id="9813569at2"/>
<evidence type="ECO:0000313" key="6">
    <source>
        <dbReference type="EMBL" id="RZU40255.1"/>
    </source>
</evidence>
<dbReference type="PRINTS" id="PR00990">
    <property type="entry name" value="RIBOKINASE"/>
</dbReference>
<organism evidence="6 7">
    <name type="scientific">Edaphobacter modestus</name>
    <dbReference type="NCBI Taxonomy" id="388466"/>
    <lineage>
        <taxon>Bacteria</taxon>
        <taxon>Pseudomonadati</taxon>
        <taxon>Acidobacteriota</taxon>
        <taxon>Terriglobia</taxon>
        <taxon>Terriglobales</taxon>
        <taxon>Acidobacteriaceae</taxon>
        <taxon>Edaphobacter</taxon>
    </lineage>
</organism>
<dbReference type="AlphaFoldDB" id="A0A4Q7YTM1"/>
<dbReference type="SUPFAM" id="SSF53613">
    <property type="entry name" value="Ribokinase-like"/>
    <property type="match status" value="1"/>
</dbReference>
<proteinExistence type="inferred from homology"/>
<dbReference type="Gene3D" id="3.40.1190.20">
    <property type="match status" value="1"/>
</dbReference>
<evidence type="ECO:0000256" key="3">
    <source>
        <dbReference type="ARBA" id="ARBA00022777"/>
    </source>
</evidence>
<comment type="similarity">
    <text evidence="1 4">Belongs to the carbohydrate kinase PfkB family.</text>
</comment>
<evidence type="ECO:0000259" key="5">
    <source>
        <dbReference type="Pfam" id="PF00294"/>
    </source>
</evidence>
<accession>A0A4Q7YTM1</accession>
<dbReference type="CDD" id="cd01166">
    <property type="entry name" value="KdgK"/>
    <property type="match status" value="1"/>
</dbReference>
<dbReference type="GO" id="GO:0016301">
    <property type="term" value="F:kinase activity"/>
    <property type="evidence" value="ECO:0007669"/>
    <property type="project" value="UniProtKB-KW"/>
</dbReference>
<dbReference type="EMBL" id="SHKW01000001">
    <property type="protein sequence ID" value="RZU40255.1"/>
    <property type="molecule type" value="Genomic_DNA"/>
</dbReference>
<comment type="caution">
    <text evidence="6">The sequence shown here is derived from an EMBL/GenBank/DDBJ whole genome shotgun (WGS) entry which is preliminary data.</text>
</comment>
<evidence type="ECO:0000256" key="1">
    <source>
        <dbReference type="ARBA" id="ARBA00010688"/>
    </source>
</evidence>
<sequence length="310" mass="33420">MKTFDVTIAGDINLDLILYGLPAQMPEERELLADDFKLTLGGSSAILAHNLAALGCKVGLIGKVGHDEMGSIALGRLRQAGVDLSRCIEAVDATQTGVTVLLHHGASRHILTYLGTMAELGAEDLDVQYLADSKHFHISSFFLQKALQKGLPELCRSLRSHGLTVSLDTNDDPDNRWGDAFSSMLPVIDILLPNEAEARRMARHDDLSEAIDWLAQRVPIVAVKCGSRGAIVQQQRQRWEIPPATASPVDTIGAGDSFNAGFLSRFVQGESLEACAAMGNLAAAISTLKPGGTESFRDPELLQRLRRGEG</sequence>
<keyword evidence="2 4" id="KW-0808">Transferase</keyword>
<dbReference type="Proteomes" id="UP000292958">
    <property type="component" value="Unassembled WGS sequence"/>
</dbReference>
<evidence type="ECO:0000256" key="4">
    <source>
        <dbReference type="RuleBase" id="RU003704"/>
    </source>
</evidence>